<evidence type="ECO:0000256" key="2">
    <source>
        <dbReference type="SAM" id="SignalP"/>
    </source>
</evidence>
<keyword evidence="2" id="KW-0732">Signal</keyword>
<feature type="signal peptide" evidence="2">
    <location>
        <begin position="1"/>
        <end position="21"/>
    </location>
</feature>
<feature type="compositionally biased region" description="Acidic residues" evidence="1">
    <location>
        <begin position="162"/>
        <end position="175"/>
    </location>
</feature>
<sequence>MRCLRRSIAPAAAALLSGGTALLLQNAARVETASAFVHPSASLPSISPAAGPVFGAASSSRPRAVASALFAKKKKKKGGKNKKGGGANKKESGFEWASSFTLKPFESKALRELASTTMASFEGRTGRSLCEEMVGAEDVPKALWNAPTACVVVGPPAAAEEGSSEAEASEGEEGEVAASGPGTIVKYANAAALETVGLKPDEFEKFINPTAATVDGAVYIDLPPVMKGDKKYEGGYKKKILRGGDSSEGEGNDVTVLHAQRWTIEKSVIIGGKFVTETTGVAYSWSEWALGEDTLCSAGGKRGPLLRPEDLEEAVEAQAAAVRALKQEEGLGNKDPKVVEAVGELLRLKGLLEAANA</sequence>
<gene>
    <name evidence="3" type="ORF">OAUR00152_LOCUS25091</name>
</gene>
<reference evidence="3" key="1">
    <citation type="submission" date="2021-01" db="EMBL/GenBank/DDBJ databases">
        <authorList>
            <person name="Corre E."/>
            <person name="Pelletier E."/>
            <person name="Niang G."/>
            <person name="Scheremetjew M."/>
            <person name="Finn R."/>
            <person name="Kale V."/>
            <person name="Holt S."/>
            <person name="Cochrane G."/>
            <person name="Meng A."/>
            <person name="Brown T."/>
            <person name="Cohen L."/>
        </authorList>
    </citation>
    <scope>NUCLEOTIDE SEQUENCE</scope>
    <source>
        <strain evidence="3">Isolate 1302-5</strain>
    </source>
</reference>
<name>A0A7S4JB68_9STRA</name>
<accession>A0A7S4JB68</accession>
<dbReference type="Gene3D" id="1.10.287.10">
    <property type="entry name" value="S15/NS1, RNA-binding"/>
    <property type="match status" value="1"/>
</dbReference>
<evidence type="ECO:0000256" key="1">
    <source>
        <dbReference type="SAM" id="MobiDB-lite"/>
    </source>
</evidence>
<feature type="region of interest" description="Disordered" evidence="1">
    <location>
        <begin position="157"/>
        <end position="179"/>
    </location>
</feature>
<protein>
    <submittedName>
        <fullName evidence="3">Uncharacterized protein</fullName>
    </submittedName>
</protein>
<feature type="chain" id="PRO_5031386848" evidence="2">
    <location>
        <begin position="22"/>
        <end position="357"/>
    </location>
</feature>
<dbReference type="EMBL" id="HBKQ01036432">
    <property type="protein sequence ID" value="CAE2257872.1"/>
    <property type="molecule type" value="Transcribed_RNA"/>
</dbReference>
<organism evidence="3">
    <name type="scientific">Odontella aurita</name>
    <dbReference type="NCBI Taxonomy" id="265563"/>
    <lineage>
        <taxon>Eukaryota</taxon>
        <taxon>Sar</taxon>
        <taxon>Stramenopiles</taxon>
        <taxon>Ochrophyta</taxon>
        <taxon>Bacillariophyta</taxon>
        <taxon>Mediophyceae</taxon>
        <taxon>Biddulphiophycidae</taxon>
        <taxon>Eupodiscales</taxon>
        <taxon>Odontellaceae</taxon>
        <taxon>Odontella</taxon>
    </lineage>
</organism>
<proteinExistence type="predicted"/>
<dbReference type="AlphaFoldDB" id="A0A7S4JB68"/>
<evidence type="ECO:0000313" key="3">
    <source>
        <dbReference type="EMBL" id="CAE2257872.1"/>
    </source>
</evidence>